<name>A0ABX5LQ01_9GAMM</name>
<dbReference type="InterPro" id="IPR017143">
    <property type="entry name" value="UCP037225"/>
</dbReference>
<evidence type="ECO:0000313" key="1">
    <source>
        <dbReference type="EMBL" id="PXF28729.1"/>
    </source>
</evidence>
<evidence type="ECO:0008006" key="3">
    <source>
        <dbReference type="Google" id="ProtNLM"/>
    </source>
</evidence>
<comment type="caution">
    <text evidence="1">The sequence shown here is derived from an EMBL/GenBank/DDBJ whole genome shotgun (WGS) entry which is preliminary data.</text>
</comment>
<accession>A0ABX5LQ01</accession>
<dbReference type="RefSeq" id="WP_110190102.1">
    <property type="nucleotide sequence ID" value="NZ_CP177354.1"/>
</dbReference>
<dbReference type="PIRSF" id="PIRSF037225">
    <property type="entry name" value="UCP037225"/>
    <property type="match status" value="1"/>
</dbReference>
<gene>
    <name evidence="1" type="ORF">WH50_24725</name>
</gene>
<dbReference type="Proteomes" id="UP000248090">
    <property type="component" value="Unassembled WGS sequence"/>
</dbReference>
<proteinExistence type="predicted"/>
<reference evidence="1 2" key="1">
    <citation type="submission" date="2015-03" db="EMBL/GenBank/DDBJ databases">
        <authorList>
            <person name="Krishnan R."/>
            <person name="Midha S."/>
            <person name="Patil P.B."/>
            <person name="Rameshkumar N."/>
        </authorList>
    </citation>
    <scope>NUCLEOTIDE SEQUENCE [LARGE SCALE GENOMIC DNA]</scope>
    <source>
        <strain evidence="1 2">L1E11</strain>
    </source>
</reference>
<keyword evidence="2" id="KW-1185">Reference proteome</keyword>
<organism evidence="1 2">
    <name type="scientific">Pokkaliibacter plantistimulans</name>
    <dbReference type="NCBI Taxonomy" id="1635171"/>
    <lineage>
        <taxon>Bacteria</taxon>
        <taxon>Pseudomonadati</taxon>
        <taxon>Pseudomonadota</taxon>
        <taxon>Gammaproteobacteria</taxon>
        <taxon>Oceanospirillales</taxon>
        <taxon>Balneatrichaceae</taxon>
        <taxon>Pokkaliibacter</taxon>
    </lineage>
</organism>
<evidence type="ECO:0000313" key="2">
    <source>
        <dbReference type="Proteomes" id="UP000248090"/>
    </source>
</evidence>
<dbReference type="Pfam" id="PF14255">
    <property type="entry name" value="Zn_ribbon_21"/>
    <property type="match status" value="1"/>
</dbReference>
<dbReference type="InterPro" id="IPR025990">
    <property type="entry name" value="zinc_ribbon_bacterial"/>
</dbReference>
<dbReference type="EMBL" id="LAPT01000152">
    <property type="protein sequence ID" value="PXF28729.1"/>
    <property type="molecule type" value="Genomic_DNA"/>
</dbReference>
<protein>
    <recommendedName>
        <fullName evidence="3">LITAF-like zinc ribbon domain containing protein</fullName>
    </recommendedName>
</protein>
<sequence>MQALQTQNLYCPYCGEEIDVTVDCSVEEQEYVEDCSVCCSPILLSIVVDDSEQISISASRENG</sequence>